<evidence type="ECO:0000259" key="2">
    <source>
        <dbReference type="Pfam" id="PF24883"/>
    </source>
</evidence>
<dbReference type="Proteomes" id="UP000521943">
    <property type="component" value="Unassembled WGS sequence"/>
</dbReference>
<evidence type="ECO:0000256" key="1">
    <source>
        <dbReference type="ARBA" id="ARBA00022737"/>
    </source>
</evidence>
<dbReference type="EMBL" id="JACGCI010000003">
    <property type="protein sequence ID" value="KAF6764650.1"/>
    <property type="molecule type" value="Genomic_DNA"/>
</dbReference>
<name>A0A8H6IFG8_9AGAR</name>
<dbReference type="PANTHER" id="PTHR10039:SF14">
    <property type="entry name" value="NACHT DOMAIN-CONTAINING PROTEIN"/>
    <property type="match status" value="1"/>
</dbReference>
<evidence type="ECO:0000313" key="4">
    <source>
        <dbReference type="Proteomes" id="UP000521943"/>
    </source>
</evidence>
<sequence>MAYFQNAREFNVNNLSIRNVTNGPWNSSTGKSPLERLEETIAPGALHNSEERCDAPKCHPETRVAVQNEILSWISKGDTDNEPTKMMWLTGPAGSGKTAIAGSIAEACKKEGILAASFFFSSFSGSANRRSKKCLVATLAYQIRQQPSLRLRAMGPDDFHEDEPPTALQQYGKLMLRSIEHDPAIFSKRLSSQVEELILKPLRRLHSLIDHSTFPKVIVIDGLDECKAGKEQSQSRPLHGGSKPRTDADDQLEILSALMLAAKDPAFPFRILISSRPERAISTFFESPEFNNATVNIFLDEKYGPDDDIALFLRSKFAENRRIYNLSSAWPPEEAIRMLVADASGQFIYVTTVLRFVEAGPNPPPSQLDTVLKLRPSIQGSNPFALLDALYTLILMSSPNPRCAASWIQITQSFITRNINTNELAVERLPAVFSRQLLETTPGEGEHLLGNLRSLISIPPSDNTIAPYRTYHKSLLDFIEDRSRSSAIFGKWRWLNSPKGMFEDAVSWVLKNKGPRIPLTTELEADLFFDQFLSLVATELRATTVTYDVSWWAKKILSRPDPDRAFSGDNLVQT</sequence>
<dbReference type="InterPro" id="IPR056884">
    <property type="entry name" value="NPHP3-like_N"/>
</dbReference>
<gene>
    <name evidence="3" type="ORF">DFP72DRAFT_1058481</name>
</gene>
<dbReference type="OrthoDB" id="2966833at2759"/>
<feature type="domain" description="Nephrocystin 3-like N-terminal" evidence="2">
    <location>
        <begin position="69"/>
        <end position="231"/>
    </location>
</feature>
<comment type="caution">
    <text evidence="3">The sequence shown here is derived from an EMBL/GenBank/DDBJ whole genome shotgun (WGS) entry which is preliminary data.</text>
</comment>
<dbReference type="InterPro" id="IPR027417">
    <property type="entry name" value="P-loop_NTPase"/>
</dbReference>
<dbReference type="PANTHER" id="PTHR10039">
    <property type="entry name" value="AMELOGENIN"/>
    <property type="match status" value="1"/>
</dbReference>
<organism evidence="3 4">
    <name type="scientific">Ephemerocybe angulata</name>
    <dbReference type="NCBI Taxonomy" id="980116"/>
    <lineage>
        <taxon>Eukaryota</taxon>
        <taxon>Fungi</taxon>
        <taxon>Dikarya</taxon>
        <taxon>Basidiomycota</taxon>
        <taxon>Agaricomycotina</taxon>
        <taxon>Agaricomycetes</taxon>
        <taxon>Agaricomycetidae</taxon>
        <taxon>Agaricales</taxon>
        <taxon>Agaricineae</taxon>
        <taxon>Psathyrellaceae</taxon>
        <taxon>Ephemerocybe</taxon>
    </lineage>
</organism>
<reference evidence="3 4" key="1">
    <citation type="submission" date="2020-07" db="EMBL/GenBank/DDBJ databases">
        <title>Comparative genomics of pyrophilous fungi reveals a link between fire events and developmental genes.</title>
        <authorList>
            <consortium name="DOE Joint Genome Institute"/>
            <person name="Steindorff A.S."/>
            <person name="Carver A."/>
            <person name="Calhoun S."/>
            <person name="Stillman K."/>
            <person name="Liu H."/>
            <person name="Lipzen A."/>
            <person name="Pangilinan J."/>
            <person name="Labutti K."/>
            <person name="Bruns T.D."/>
            <person name="Grigoriev I.V."/>
        </authorList>
    </citation>
    <scope>NUCLEOTIDE SEQUENCE [LARGE SCALE GENOMIC DNA]</scope>
    <source>
        <strain evidence="3 4">CBS 144469</strain>
    </source>
</reference>
<keyword evidence="4" id="KW-1185">Reference proteome</keyword>
<keyword evidence="1" id="KW-0677">Repeat</keyword>
<dbReference type="SUPFAM" id="SSF52540">
    <property type="entry name" value="P-loop containing nucleoside triphosphate hydrolases"/>
    <property type="match status" value="1"/>
</dbReference>
<dbReference type="Gene3D" id="3.40.50.300">
    <property type="entry name" value="P-loop containing nucleotide triphosphate hydrolases"/>
    <property type="match status" value="1"/>
</dbReference>
<dbReference type="Pfam" id="PF24883">
    <property type="entry name" value="NPHP3_N"/>
    <property type="match status" value="1"/>
</dbReference>
<dbReference type="AlphaFoldDB" id="A0A8H6IFG8"/>
<proteinExistence type="predicted"/>
<accession>A0A8H6IFG8</accession>
<protein>
    <recommendedName>
        <fullName evidence="2">Nephrocystin 3-like N-terminal domain-containing protein</fullName>
    </recommendedName>
</protein>
<evidence type="ECO:0000313" key="3">
    <source>
        <dbReference type="EMBL" id="KAF6764650.1"/>
    </source>
</evidence>